<name>A0A517RMI7_9PLAN</name>
<proteinExistence type="predicted"/>
<dbReference type="AlphaFoldDB" id="A0A517RMI7"/>
<organism evidence="4 5">
    <name type="scientific">Gimesia alba</name>
    <dbReference type="NCBI Taxonomy" id="2527973"/>
    <lineage>
        <taxon>Bacteria</taxon>
        <taxon>Pseudomonadati</taxon>
        <taxon>Planctomycetota</taxon>
        <taxon>Planctomycetia</taxon>
        <taxon>Planctomycetales</taxon>
        <taxon>Planctomycetaceae</taxon>
        <taxon>Gimesia</taxon>
    </lineage>
</organism>
<dbReference type="InterPro" id="IPR029061">
    <property type="entry name" value="THDP-binding"/>
</dbReference>
<accession>A0A517RMI7</accession>
<dbReference type="EC" id="1.2.-.-" evidence="4"/>
<evidence type="ECO:0000259" key="2">
    <source>
        <dbReference type="Pfam" id="PF01558"/>
    </source>
</evidence>
<dbReference type="InterPro" id="IPR022367">
    <property type="entry name" value="2-oxoacid/accept_OxRdtase_asu"/>
</dbReference>
<dbReference type="NCBIfam" id="TIGR03710">
    <property type="entry name" value="OAFO_sf"/>
    <property type="match status" value="1"/>
</dbReference>
<dbReference type="InterPro" id="IPR009014">
    <property type="entry name" value="Transketo_C/PFOR_II"/>
</dbReference>
<dbReference type="InterPro" id="IPR019752">
    <property type="entry name" value="Pyrv/ketoisovalerate_OxRed_cat"/>
</dbReference>
<evidence type="ECO:0000259" key="3">
    <source>
        <dbReference type="Pfam" id="PF01855"/>
    </source>
</evidence>
<keyword evidence="5" id="KW-1185">Reference proteome</keyword>
<dbReference type="InterPro" id="IPR002880">
    <property type="entry name" value="Pyrv_Fd/Flavodoxin_OxRdtase_N"/>
</dbReference>
<reference evidence="4 5" key="1">
    <citation type="submission" date="2019-02" db="EMBL/GenBank/DDBJ databases">
        <title>Deep-cultivation of Planctomycetes and their phenomic and genomic characterization uncovers novel biology.</title>
        <authorList>
            <person name="Wiegand S."/>
            <person name="Jogler M."/>
            <person name="Boedeker C."/>
            <person name="Pinto D."/>
            <person name="Vollmers J."/>
            <person name="Rivas-Marin E."/>
            <person name="Kohn T."/>
            <person name="Peeters S.H."/>
            <person name="Heuer A."/>
            <person name="Rast P."/>
            <person name="Oberbeckmann S."/>
            <person name="Bunk B."/>
            <person name="Jeske O."/>
            <person name="Meyerdierks A."/>
            <person name="Storesund J.E."/>
            <person name="Kallscheuer N."/>
            <person name="Luecker S."/>
            <person name="Lage O.M."/>
            <person name="Pohl T."/>
            <person name="Merkel B.J."/>
            <person name="Hornburger P."/>
            <person name="Mueller R.-W."/>
            <person name="Bruemmer F."/>
            <person name="Labrenz M."/>
            <person name="Spormann A.M."/>
            <person name="Op den Camp H."/>
            <person name="Overmann J."/>
            <person name="Amann R."/>
            <person name="Jetten M.S.M."/>
            <person name="Mascher T."/>
            <person name="Medema M.H."/>
            <person name="Devos D.P."/>
            <person name="Kaster A.-K."/>
            <person name="Ovreas L."/>
            <person name="Rohde M."/>
            <person name="Galperin M.Y."/>
            <person name="Jogler C."/>
        </authorList>
    </citation>
    <scope>NUCLEOTIDE SEQUENCE [LARGE SCALE GENOMIC DNA]</scope>
    <source>
        <strain evidence="4 5">Pan241w</strain>
    </source>
</reference>
<feature type="domain" description="Pyruvate/ketoisovalerate oxidoreductase catalytic" evidence="2">
    <location>
        <begin position="29"/>
        <end position="218"/>
    </location>
</feature>
<dbReference type="Pfam" id="PF01558">
    <property type="entry name" value="POR"/>
    <property type="match status" value="1"/>
</dbReference>
<dbReference type="PANTHER" id="PTHR32154:SF20">
    <property type="entry name" value="2-OXOGLUTARATE OXIDOREDUCTASE SUBUNIT KORA"/>
    <property type="match status" value="1"/>
</dbReference>
<dbReference type="Gene3D" id="3.40.50.970">
    <property type="match status" value="1"/>
</dbReference>
<dbReference type="SUPFAM" id="SSF52518">
    <property type="entry name" value="Thiamin diphosphate-binding fold (THDP-binding)"/>
    <property type="match status" value="1"/>
</dbReference>
<dbReference type="SUPFAM" id="SSF53323">
    <property type="entry name" value="Pyruvate-ferredoxin oxidoreductase, PFOR, domain III"/>
    <property type="match status" value="1"/>
</dbReference>
<protein>
    <submittedName>
        <fullName evidence="4">2-oxoglutarate oxidoreductase subunit KorA</fullName>
        <ecNumber evidence="4">1.2.-.-</ecNumber>
    </submittedName>
</protein>
<dbReference type="Gene3D" id="3.40.920.10">
    <property type="entry name" value="Pyruvate-ferredoxin oxidoreductase, PFOR, domain III"/>
    <property type="match status" value="1"/>
</dbReference>
<evidence type="ECO:0000313" key="5">
    <source>
        <dbReference type="Proteomes" id="UP000317171"/>
    </source>
</evidence>
<dbReference type="Pfam" id="PF01855">
    <property type="entry name" value="POR_N"/>
    <property type="match status" value="1"/>
</dbReference>
<dbReference type="SUPFAM" id="SSF52922">
    <property type="entry name" value="TK C-terminal domain-like"/>
    <property type="match status" value="1"/>
</dbReference>
<feature type="domain" description="Pyruvate flavodoxin/ferredoxin oxidoreductase pyrimidine binding" evidence="3">
    <location>
        <begin position="262"/>
        <end position="479"/>
    </location>
</feature>
<evidence type="ECO:0000256" key="1">
    <source>
        <dbReference type="ARBA" id="ARBA00023002"/>
    </source>
</evidence>
<dbReference type="GO" id="GO:0016903">
    <property type="term" value="F:oxidoreductase activity, acting on the aldehyde or oxo group of donors"/>
    <property type="evidence" value="ECO:0007669"/>
    <property type="project" value="InterPro"/>
</dbReference>
<dbReference type="InterPro" id="IPR002869">
    <property type="entry name" value="Pyrv_flavodox_OxRed_cen"/>
</dbReference>
<dbReference type="PANTHER" id="PTHR32154">
    <property type="entry name" value="PYRUVATE-FLAVODOXIN OXIDOREDUCTASE-RELATED"/>
    <property type="match status" value="1"/>
</dbReference>
<dbReference type="OrthoDB" id="9794954at2"/>
<dbReference type="CDD" id="cd07034">
    <property type="entry name" value="TPP_PYR_PFOR_IOR-alpha_like"/>
    <property type="match status" value="1"/>
</dbReference>
<dbReference type="RefSeq" id="WP_145221122.1">
    <property type="nucleotide sequence ID" value="NZ_CP036269.1"/>
</dbReference>
<sequence length="623" mass="67305">MATTDVPGANGKLSEQLDAVVIRFCGDSGDGMQLAGTQFTNVSAVFGNDVSTLPDFPAEIRAPAGTLGGVSGFQICFSSSDIFTPGDEVDTLVAMNPAALKTNIADLKRGGTLIVNEDAFEKSNLSKAGYESNPLDDEESLAPYQVQKVPMTSLTRDAVAELGLSPREAERCKNFFAMGLVYWLYQRDATPTEEWVKTKFAKKPELVDANLKALHAGFNYGLTTEAITVHYRVDPADLPPGNYRKVTGNEALAFGFVTAAKLAGKQLFYGGYPITPASDILHELSKLKNFDVVTFQAEDEIAAITSVVGASYAGDLAITASSGPGIALKGEGMGLAAIMELPLVVVDVQRGGPSTGLPTKTEQSDLYMCMFGRNGDCPMPLVAPASPADCFEMAQEALRIAVEFMTPVLLLSDGYIANGAEPWQIPEISSLKPIKVSHENKQQGDEPFMPYLRDEKKARPWVVPGTAGCEHRVGGLEKLDVTGNVNYSPENHQYMTTLRAEKIAGIADFIPEQTVEGPESGDLLVISWGGTYGAVRTAVKQTIQEGLSVAHAHIRYLNPFPKNLGDLIKRYKKVLIPELNTGQLRMIIRGTYLADAVGLNKVQGKPFLISEVKQKIREMIEEK</sequence>
<dbReference type="KEGG" id="gaz:Pan241w_52040"/>
<keyword evidence="1 4" id="KW-0560">Oxidoreductase</keyword>
<dbReference type="FunFam" id="3.40.50.970:FF:000022">
    <property type="entry name" value="2-oxoglutarate ferredoxin oxidoreductase alpha subunit"/>
    <property type="match status" value="1"/>
</dbReference>
<dbReference type="EMBL" id="CP036269">
    <property type="protein sequence ID" value="QDT45086.1"/>
    <property type="molecule type" value="Genomic_DNA"/>
</dbReference>
<dbReference type="InterPro" id="IPR050722">
    <property type="entry name" value="Pyruvate:ferred/Flavod_OxRd"/>
</dbReference>
<dbReference type="Gene3D" id="3.40.50.920">
    <property type="match status" value="1"/>
</dbReference>
<gene>
    <name evidence="4" type="primary">korA</name>
    <name evidence="4" type="ORF">Pan241w_52040</name>
</gene>
<dbReference type="GO" id="GO:0006979">
    <property type="term" value="P:response to oxidative stress"/>
    <property type="evidence" value="ECO:0007669"/>
    <property type="project" value="TreeGrafter"/>
</dbReference>
<dbReference type="Proteomes" id="UP000317171">
    <property type="component" value="Chromosome"/>
</dbReference>
<evidence type="ECO:0000313" key="4">
    <source>
        <dbReference type="EMBL" id="QDT45086.1"/>
    </source>
</evidence>